<evidence type="ECO:0000256" key="2">
    <source>
        <dbReference type="ARBA" id="ARBA00023002"/>
    </source>
</evidence>
<dbReference type="GO" id="GO:0004316">
    <property type="term" value="F:3-oxoacyl-[acyl-carrier-protein] reductase (NADPH) activity"/>
    <property type="evidence" value="ECO:0007669"/>
    <property type="project" value="UniProtKB-EC"/>
</dbReference>
<dbReference type="AlphaFoldDB" id="B8KY04"/>
<dbReference type="Proteomes" id="UP000004699">
    <property type="component" value="Unassembled WGS sequence"/>
</dbReference>
<dbReference type="STRING" id="565045.NOR51B_2428"/>
<keyword evidence="2 3" id="KW-0560">Oxidoreductase</keyword>
<dbReference type="HOGENOM" id="CLU_010194_47_3_6"/>
<evidence type="ECO:0000256" key="1">
    <source>
        <dbReference type="ARBA" id="ARBA00006484"/>
    </source>
</evidence>
<organism evidence="3 4">
    <name type="scientific">Luminiphilus syltensis NOR5-1B</name>
    <dbReference type="NCBI Taxonomy" id="565045"/>
    <lineage>
        <taxon>Bacteria</taxon>
        <taxon>Pseudomonadati</taxon>
        <taxon>Pseudomonadota</taxon>
        <taxon>Gammaproteobacteria</taxon>
        <taxon>Cellvibrionales</taxon>
        <taxon>Halieaceae</taxon>
        <taxon>Luminiphilus</taxon>
    </lineage>
</organism>
<protein>
    <submittedName>
        <fullName evidence="3">Oxidoreductase, short chain dehydrogenase/reductase family</fullName>
        <ecNumber evidence="3">1.1.1.100</ecNumber>
    </submittedName>
</protein>
<dbReference type="SUPFAM" id="SSF51735">
    <property type="entry name" value="NAD(P)-binding Rossmann-fold domains"/>
    <property type="match status" value="1"/>
</dbReference>
<comment type="similarity">
    <text evidence="1">Belongs to the short-chain dehydrogenases/reductases (SDR) family.</text>
</comment>
<accession>B8KY04</accession>
<dbReference type="PROSITE" id="PS00061">
    <property type="entry name" value="ADH_SHORT"/>
    <property type="match status" value="1"/>
</dbReference>
<evidence type="ECO:0000313" key="4">
    <source>
        <dbReference type="Proteomes" id="UP000004699"/>
    </source>
</evidence>
<dbReference type="Gene3D" id="3.40.50.720">
    <property type="entry name" value="NAD(P)-binding Rossmann-like Domain"/>
    <property type="match status" value="1"/>
</dbReference>
<keyword evidence="4" id="KW-1185">Reference proteome</keyword>
<dbReference type="PANTHER" id="PTHR43639:SF1">
    <property type="entry name" value="SHORT-CHAIN DEHYDROGENASE_REDUCTASE FAMILY PROTEIN"/>
    <property type="match status" value="1"/>
</dbReference>
<dbReference type="InterPro" id="IPR036291">
    <property type="entry name" value="NAD(P)-bd_dom_sf"/>
</dbReference>
<dbReference type="SMR" id="B8KY04"/>
<sequence length="173" mass="18497">MLVHNAGVFPFVGIEELGDADLELTLSVNLKTAFWLAQAAIPWLRKSEHGRLLFTSSVTGPRVAMPGLTHYAASKAGLNGFIRSAALEFAKYGVTVNGVEPGLIHTPAMANLGDEANSERMRANIPLKRLGEPREIAAAMMYLASRDAGFVTGQTIVVDGGALLPENPEALLW</sequence>
<proteinExistence type="inferred from homology"/>
<dbReference type="EMBL" id="DS999411">
    <property type="protein sequence ID" value="EED36477.1"/>
    <property type="molecule type" value="Genomic_DNA"/>
</dbReference>
<dbReference type="eggNOG" id="COG1028">
    <property type="taxonomic scope" value="Bacteria"/>
</dbReference>
<name>B8KY04_9GAMM</name>
<dbReference type="EC" id="1.1.1.100" evidence="3"/>
<dbReference type="InterPro" id="IPR020904">
    <property type="entry name" value="Sc_DH/Rdtase_CS"/>
</dbReference>
<reference evidence="4" key="1">
    <citation type="journal article" date="2013" name="BMC Microbiol.">
        <title>Taxonomy and evolution of bacteriochlorophyll a-containing members of the OM60/NOR5 clade of marine gammaproteobacteria: description of Luminiphilus syltensis gen. nov., sp. nov., reclassification of Haliea rubra as Pseudohaliea rubra gen. nov., comb. nov., and emendation of Chromatocurvus halotolerans.</title>
        <authorList>
            <person name="Spring S."/>
            <person name="Riedel T."/>
            <person name="Sproer C."/>
            <person name="Yan S."/>
            <person name="Harder J."/>
            <person name="Fuchs B.M."/>
        </authorList>
    </citation>
    <scope>NUCLEOTIDE SEQUENCE [LARGE SCALE GENOMIC DNA]</scope>
    <source>
        <strain evidence="4">NOR51-B</strain>
    </source>
</reference>
<dbReference type="InterPro" id="IPR002347">
    <property type="entry name" value="SDR_fam"/>
</dbReference>
<dbReference type="Pfam" id="PF13561">
    <property type="entry name" value="adh_short_C2"/>
    <property type="match status" value="1"/>
</dbReference>
<evidence type="ECO:0000313" key="3">
    <source>
        <dbReference type="EMBL" id="EED36477.1"/>
    </source>
</evidence>
<dbReference type="PRINTS" id="PR00081">
    <property type="entry name" value="GDHRDH"/>
</dbReference>
<dbReference type="CDD" id="cd05233">
    <property type="entry name" value="SDR_c"/>
    <property type="match status" value="1"/>
</dbReference>
<gene>
    <name evidence="3" type="primary">fabG_1</name>
    <name evidence="3" type="ORF">NOR51B_2428</name>
</gene>
<dbReference type="PANTHER" id="PTHR43639">
    <property type="entry name" value="OXIDOREDUCTASE, SHORT-CHAIN DEHYDROGENASE/REDUCTASE FAMILY (AFU_ORTHOLOGUE AFUA_5G02870)"/>
    <property type="match status" value="1"/>
</dbReference>